<organism evidence="1">
    <name type="scientific">Alsobacter sp. KACC 23698</name>
    <dbReference type="NCBI Taxonomy" id="3149229"/>
    <lineage>
        <taxon>Bacteria</taxon>
        <taxon>Pseudomonadati</taxon>
        <taxon>Pseudomonadota</taxon>
        <taxon>Alphaproteobacteria</taxon>
        <taxon>Hyphomicrobiales</taxon>
        <taxon>Alsobacteraceae</taxon>
        <taxon>Alsobacter</taxon>
    </lineage>
</organism>
<reference evidence="1" key="1">
    <citation type="submission" date="2024-05" db="EMBL/GenBank/DDBJ databases">
        <authorList>
            <person name="Kim S."/>
            <person name="Heo J."/>
            <person name="Choi H."/>
            <person name="Choi Y."/>
            <person name="Kwon S.-W."/>
            <person name="Kim Y."/>
        </authorList>
    </citation>
    <scope>NUCLEOTIDE SEQUENCE</scope>
    <source>
        <strain evidence="1">KACC 23698</strain>
    </source>
</reference>
<evidence type="ECO:0000313" key="1">
    <source>
        <dbReference type="EMBL" id="XBO41574.1"/>
    </source>
</evidence>
<protein>
    <submittedName>
        <fullName evidence="1">Uncharacterized protein</fullName>
    </submittedName>
</protein>
<dbReference type="AlphaFoldDB" id="A0AAU7JNQ6"/>
<accession>A0AAU7JNQ6</accession>
<name>A0AAU7JNQ6_9HYPH</name>
<gene>
    <name evidence="1" type="ORF">ABEG18_12705</name>
</gene>
<proteinExistence type="predicted"/>
<dbReference type="RefSeq" id="WP_406858429.1">
    <property type="nucleotide sequence ID" value="NZ_CP157484.1"/>
</dbReference>
<sequence length="112" mass="12061">MKIRLMMPAAQFSALELLVALPPETLGFHAGDHRPAARMRAIADAGWAHARDGQVRADLPLADVQFAINCAARAARAVPLNRDSLARTLHSRLADVLERLEEAVFSSPALAA</sequence>
<dbReference type="EMBL" id="CP157484">
    <property type="protein sequence ID" value="XBO41574.1"/>
    <property type="molecule type" value="Genomic_DNA"/>
</dbReference>